<protein>
    <recommendedName>
        <fullName evidence="3">Hydroxyneurosporene dehydrogenase</fullName>
    </recommendedName>
</protein>
<accession>A0A512AGV7</accession>
<name>A0A512AGV7_9SPHN</name>
<sequence length="373" mass="42149">MWRGDDRAEGGLMLKAEDLPPVWTALARMQGALPPAAAAPDPWALLQKGEEDRLIRAPGSRDSDAHPRFDTPVPPGGYSWWYVDALSNDGQHGLTLIAFIGSVFSPYFKRSGRDNPLDHCALNVALYGPKARWTMTERPEHAVKPEADQFAIGPSSVRWAGDCLVIDIEELDKRIMNPFRRRVAGQIKVWPEMLNTEAFALDPAGKHLWHCLAPRARISVEMKAPELSWKGSAYLDSNRGSESLEEGFRIWHWSRAHLGKHVAVFYEGQRRDGSTFASALRFDSAGVPHEADLPPTAPLPNTLWQMERVTRADRGHARVRRTWEDSPFYTRSTLHARLYGEPVVAMQETLSLDRFCNPIVQQLIPHRMPRARR</sequence>
<dbReference type="SUPFAM" id="SSF159245">
    <property type="entry name" value="AttH-like"/>
    <property type="match status" value="1"/>
</dbReference>
<proteinExistence type="predicted"/>
<dbReference type="AlphaFoldDB" id="A0A512AGV7"/>
<dbReference type="CDD" id="cd21471">
    <property type="entry name" value="CrtC-like"/>
    <property type="match status" value="1"/>
</dbReference>
<evidence type="ECO:0008006" key="3">
    <source>
        <dbReference type="Google" id="ProtNLM"/>
    </source>
</evidence>
<dbReference type="Proteomes" id="UP000321464">
    <property type="component" value="Unassembled WGS sequence"/>
</dbReference>
<evidence type="ECO:0000313" key="2">
    <source>
        <dbReference type="Proteomes" id="UP000321464"/>
    </source>
</evidence>
<organism evidence="1 2">
    <name type="scientific">Novosphingobium sediminis</name>
    <dbReference type="NCBI Taxonomy" id="707214"/>
    <lineage>
        <taxon>Bacteria</taxon>
        <taxon>Pseudomonadati</taxon>
        <taxon>Pseudomonadota</taxon>
        <taxon>Alphaproteobacteria</taxon>
        <taxon>Sphingomonadales</taxon>
        <taxon>Sphingomonadaceae</taxon>
        <taxon>Novosphingobium</taxon>
    </lineage>
</organism>
<dbReference type="RefSeq" id="WP_246135014.1">
    <property type="nucleotide sequence ID" value="NZ_BJYR01000005.1"/>
</dbReference>
<reference evidence="1 2" key="1">
    <citation type="submission" date="2019-07" db="EMBL/GenBank/DDBJ databases">
        <title>Whole genome shotgun sequence of Novosphingobium sediminis NBRC 106119.</title>
        <authorList>
            <person name="Hosoyama A."/>
            <person name="Uohara A."/>
            <person name="Ohji S."/>
            <person name="Ichikawa N."/>
        </authorList>
    </citation>
    <scope>NUCLEOTIDE SEQUENCE [LARGE SCALE GENOMIC DNA]</scope>
    <source>
        <strain evidence="1 2">NBRC 106119</strain>
    </source>
</reference>
<comment type="caution">
    <text evidence="1">The sequence shown here is derived from an EMBL/GenBank/DDBJ whole genome shotgun (WGS) entry which is preliminary data.</text>
</comment>
<gene>
    <name evidence="1" type="ORF">NSE01_07720</name>
</gene>
<evidence type="ECO:0000313" key="1">
    <source>
        <dbReference type="EMBL" id="GEN98939.1"/>
    </source>
</evidence>
<dbReference type="EMBL" id="BJYR01000005">
    <property type="protein sequence ID" value="GEN98939.1"/>
    <property type="molecule type" value="Genomic_DNA"/>
</dbReference>
<keyword evidence="2" id="KW-1185">Reference proteome</keyword>